<feature type="region of interest" description="Disordered" evidence="1">
    <location>
        <begin position="1"/>
        <end position="46"/>
    </location>
</feature>
<evidence type="ECO:0000313" key="2">
    <source>
        <dbReference type="EMBL" id="RCW66052.1"/>
    </source>
</evidence>
<name>A0A368XDJ6_9BURK</name>
<protein>
    <submittedName>
        <fullName evidence="2">Uncharacterized protein</fullName>
    </submittedName>
</protein>
<dbReference type="Proteomes" id="UP000252884">
    <property type="component" value="Unassembled WGS sequence"/>
</dbReference>
<gene>
    <name evidence="2" type="ORF">DES41_11110</name>
</gene>
<dbReference type="AlphaFoldDB" id="A0A368XDJ6"/>
<evidence type="ECO:0000313" key="3">
    <source>
        <dbReference type="Proteomes" id="UP000252884"/>
    </source>
</evidence>
<keyword evidence="3" id="KW-1185">Reference proteome</keyword>
<evidence type="ECO:0000256" key="1">
    <source>
        <dbReference type="SAM" id="MobiDB-lite"/>
    </source>
</evidence>
<sequence>MSAELPAARDVVQHPHLDGHADQHHEIEQDAKQPVNDSTATGASAEPDAMHKCGICGACHATALIGTLELSVFCDLPRADLAEPAITMVTLAPRVLDKPPRA</sequence>
<accession>A0A368XDJ6</accession>
<proteinExistence type="predicted"/>
<dbReference type="EMBL" id="QPJK01000011">
    <property type="protein sequence ID" value="RCW66052.1"/>
    <property type="molecule type" value="Genomic_DNA"/>
</dbReference>
<comment type="caution">
    <text evidence="2">The sequence shown here is derived from an EMBL/GenBank/DDBJ whole genome shotgun (WGS) entry which is preliminary data.</text>
</comment>
<reference evidence="2 3" key="1">
    <citation type="submission" date="2018-07" db="EMBL/GenBank/DDBJ databases">
        <title>Genomic Encyclopedia of Type Strains, Phase IV (KMG-IV): sequencing the most valuable type-strain genomes for metagenomic binning, comparative biology and taxonomic classification.</title>
        <authorList>
            <person name="Goeker M."/>
        </authorList>
    </citation>
    <scope>NUCLEOTIDE SEQUENCE [LARGE SCALE GENOMIC DNA]</scope>
    <source>
        <strain evidence="2 3">DSM 21634</strain>
    </source>
</reference>
<organism evidence="2 3">
    <name type="scientific">Pseudorhodoferax soli</name>
    <dbReference type="NCBI Taxonomy" id="545864"/>
    <lineage>
        <taxon>Bacteria</taxon>
        <taxon>Pseudomonadati</taxon>
        <taxon>Pseudomonadota</taxon>
        <taxon>Betaproteobacteria</taxon>
        <taxon>Burkholderiales</taxon>
        <taxon>Comamonadaceae</taxon>
    </lineage>
</organism>
<feature type="compositionally biased region" description="Basic and acidic residues" evidence="1">
    <location>
        <begin position="11"/>
        <end position="31"/>
    </location>
</feature>